<proteinExistence type="predicted"/>
<feature type="compositionally biased region" description="Basic residues" evidence="1">
    <location>
        <begin position="11"/>
        <end position="25"/>
    </location>
</feature>
<reference evidence="2" key="1">
    <citation type="submission" date="2001-11" db="EMBL/GenBank/DDBJ databases">
        <authorList>
            <person name="Yu T.-W."/>
            <person name="Bai L."/>
            <person name="Clade D."/>
            <person name="Hoffmann D."/>
            <person name="Toelzer S."/>
            <person name="Trinh K.Q."/>
            <person name="Xu J."/>
            <person name="Moss S.J."/>
            <person name="Leistner E."/>
            <person name="Floss H.G."/>
        </authorList>
    </citation>
    <scope>NUCLEOTIDE SEQUENCE</scope>
    <source>
        <strain evidence="2">ATCC 31565</strain>
    </source>
</reference>
<dbReference type="AlphaFoldDB" id="Q8KUI2"/>
<organism evidence="2">
    <name type="scientific">Actinosynnema pretiosum subsp. auranticum</name>
    <dbReference type="NCBI Taxonomy" id="42198"/>
    <lineage>
        <taxon>Bacteria</taxon>
        <taxon>Bacillati</taxon>
        <taxon>Actinomycetota</taxon>
        <taxon>Actinomycetes</taxon>
        <taxon>Pseudonocardiales</taxon>
        <taxon>Pseudonocardiaceae</taxon>
        <taxon>Actinosynnema</taxon>
    </lineage>
</organism>
<reference evidence="2" key="2">
    <citation type="journal article" date="2002" name="Proc. Natl. Acad. Sci. U.S.A.">
        <title>The biosynthetic gene cluster of the maytansinoid antitumor agent ansamitocin from Actinosynnema pretiosum.</title>
        <authorList>
            <person name="Yu T.W."/>
            <person name="Bai L."/>
            <person name="Clade D."/>
            <person name="Hoffmann D."/>
            <person name="Toelzer S."/>
            <person name="Trinh K.Q."/>
            <person name="Xu J."/>
            <person name="Moss S.J."/>
            <person name="Leistner E."/>
            <person name="Floss H.G."/>
        </authorList>
    </citation>
    <scope>NUCLEOTIDE SEQUENCE</scope>
    <source>
        <strain evidence="2">ATCC 31565</strain>
    </source>
</reference>
<gene>
    <name evidence="2" type="primary">asm32</name>
</gene>
<dbReference type="EMBL" id="AF453501">
    <property type="protein sequence ID" value="AAM54110.1"/>
    <property type="molecule type" value="Genomic_DNA"/>
</dbReference>
<feature type="compositionally biased region" description="Basic and acidic residues" evidence="1">
    <location>
        <begin position="50"/>
        <end position="60"/>
    </location>
</feature>
<protein>
    <submittedName>
        <fullName evidence="2">Uncharacterized protein asm32</fullName>
    </submittedName>
</protein>
<sequence length="67" mass="7526">MWITEQNARIPARRSSGRSNARRCAVRWPRPQPRSATRAPGPRSSANADSRARSRGRDPRTSLNRSA</sequence>
<feature type="region of interest" description="Disordered" evidence="1">
    <location>
        <begin position="1"/>
        <end position="67"/>
    </location>
</feature>
<name>Q8KUI2_ACTPA</name>
<accession>Q8KUI2</accession>
<evidence type="ECO:0000313" key="2">
    <source>
        <dbReference type="EMBL" id="AAM54110.1"/>
    </source>
</evidence>
<evidence type="ECO:0000256" key="1">
    <source>
        <dbReference type="SAM" id="MobiDB-lite"/>
    </source>
</evidence>